<dbReference type="EMBL" id="JAHRIN010042447">
    <property type="protein sequence ID" value="MEQ2205990.1"/>
    <property type="molecule type" value="Genomic_DNA"/>
</dbReference>
<dbReference type="Pfam" id="PF17888">
    <property type="entry name" value="Carm_PH"/>
    <property type="match status" value="1"/>
</dbReference>
<dbReference type="PANTHER" id="PTHR24112:SF32">
    <property type="entry name" value="CAPPING PROTEIN, ARP2_3 AND MYOSIN-I LINKER PROTEIN 2"/>
    <property type="match status" value="1"/>
</dbReference>
<comment type="caution">
    <text evidence="2">The sequence shown here is derived from an EMBL/GenBank/DDBJ whole genome shotgun (WGS) entry which is preliminary data.</text>
</comment>
<dbReference type="Proteomes" id="UP001434883">
    <property type="component" value="Unassembled WGS sequence"/>
</dbReference>
<dbReference type="SUPFAM" id="SSF52047">
    <property type="entry name" value="RNI-like"/>
    <property type="match status" value="1"/>
</dbReference>
<dbReference type="Gene3D" id="3.80.10.10">
    <property type="entry name" value="Ribonuclease Inhibitor"/>
    <property type="match status" value="1"/>
</dbReference>
<keyword evidence="3" id="KW-1185">Reference proteome</keyword>
<dbReference type="InterPro" id="IPR032675">
    <property type="entry name" value="LRR_dom_sf"/>
</dbReference>
<evidence type="ECO:0000313" key="2">
    <source>
        <dbReference type="EMBL" id="MEQ2205990.1"/>
    </source>
</evidence>
<proteinExistence type="predicted"/>
<dbReference type="InterPro" id="IPR051279">
    <property type="entry name" value="PP1-Reg/Actin-Interact_Protein"/>
</dbReference>
<gene>
    <name evidence="2" type="ORF">XENOCAPTIV_020334</name>
</gene>
<dbReference type="Gene3D" id="2.30.29.30">
    <property type="entry name" value="Pleckstrin-homology domain (PH domain)/Phosphotyrosine-binding domain (PTB)"/>
    <property type="match status" value="1"/>
</dbReference>
<dbReference type="InterPro" id="IPR001611">
    <property type="entry name" value="Leu-rich_rpt"/>
</dbReference>
<dbReference type="Gene3D" id="6.10.140.1850">
    <property type="match status" value="1"/>
</dbReference>
<dbReference type="InterPro" id="IPR011993">
    <property type="entry name" value="PH-like_dom_sf"/>
</dbReference>
<dbReference type="InterPro" id="IPR041245">
    <property type="entry name" value="CARMIL_PH"/>
</dbReference>
<dbReference type="SMART" id="SM00368">
    <property type="entry name" value="LRR_RI"/>
    <property type="match status" value="3"/>
</dbReference>
<accession>A0ABV0RCX9</accession>
<reference evidence="2 3" key="1">
    <citation type="submission" date="2021-06" db="EMBL/GenBank/DDBJ databases">
        <authorList>
            <person name="Palmer J.M."/>
        </authorList>
    </citation>
    <scope>NUCLEOTIDE SEQUENCE [LARGE SCALE GENOMIC DNA]</scope>
    <source>
        <strain evidence="2 3">XC_2019</strain>
        <tissue evidence="2">Muscle</tissue>
    </source>
</reference>
<evidence type="ECO:0000313" key="3">
    <source>
        <dbReference type="Proteomes" id="UP001434883"/>
    </source>
</evidence>
<evidence type="ECO:0000259" key="1">
    <source>
        <dbReference type="Pfam" id="PF17888"/>
    </source>
</evidence>
<protein>
    <recommendedName>
        <fullName evidence="1">CARMIL pleckstrin homology domain-containing protein</fullName>
    </recommendedName>
</protein>
<name>A0ABV0RCX9_9TELE</name>
<feature type="non-terminal residue" evidence="2">
    <location>
        <position position="354"/>
    </location>
</feature>
<dbReference type="Pfam" id="PF13516">
    <property type="entry name" value="LRR_6"/>
    <property type="match status" value="2"/>
</dbReference>
<feature type="domain" description="CARMIL pleckstrin homology" evidence="1">
    <location>
        <begin position="37"/>
        <end position="117"/>
    </location>
</feature>
<organism evidence="2 3">
    <name type="scientific">Xenoophorus captivus</name>
    <dbReference type="NCBI Taxonomy" id="1517983"/>
    <lineage>
        <taxon>Eukaryota</taxon>
        <taxon>Metazoa</taxon>
        <taxon>Chordata</taxon>
        <taxon>Craniata</taxon>
        <taxon>Vertebrata</taxon>
        <taxon>Euteleostomi</taxon>
        <taxon>Actinopterygii</taxon>
        <taxon>Neopterygii</taxon>
        <taxon>Teleostei</taxon>
        <taxon>Neoteleostei</taxon>
        <taxon>Acanthomorphata</taxon>
        <taxon>Ovalentaria</taxon>
        <taxon>Atherinomorphae</taxon>
        <taxon>Cyprinodontiformes</taxon>
        <taxon>Goodeidae</taxon>
        <taxon>Xenoophorus</taxon>
    </lineage>
</organism>
<sequence length="354" mass="39518">MNYISQTLQDQVSELLKPHRVCLVTPVLLHQSNQSCRRSGSKFVVLSLWRGYVVTKKQPLRVESTFSYLEISSINIHSLTQIELETDGQSLSFSVLHDEDLVAIISHMTASLKRIFPDSSPGKLLKSVPLDLQESLLTMTAVIEEQLNSQPGPCGGFSDTYAALCDFNEMPFREEIQWDVDNIYYIHNWRKFNLQDFSHLESRDLALAVAALSFNQWFTKIYCKDLKLSADIQQQLTFLLSKSSSLEELSLEDCGLKVDFAVKMAAALQQHTSTLQAINLSGNSVEDKGVIALSQEIQHLNEGLRFLSLSRVSMSTKGLGCLSQVLSSCQQFSTSLTHLDLSCNPGSLVTEDAT</sequence>
<dbReference type="PANTHER" id="PTHR24112">
    <property type="entry name" value="LEUCINE-RICH REPEAT, ISOFORM F-RELATED"/>
    <property type="match status" value="1"/>
</dbReference>